<dbReference type="SUPFAM" id="SSF56091">
    <property type="entry name" value="DNA ligase/mRNA capping enzyme, catalytic domain"/>
    <property type="match status" value="1"/>
</dbReference>
<evidence type="ECO:0000313" key="14">
    <source>
        <dbReference type="Proteomes" id="UP000603200"/>
    </source>
</evidence>
<comment type="catalytic activity">
    <reaction evidence="9 10 11">
        <text>NAD(+) + (deoxyribonucleotide)n-3'-hydroxyl + 5'-phospho-(deoxyribonucleotide)m = (deoxyribonucleotide)n+m + AMP + beta-nicotinamide D-nucleotide.</text>
        <dbReference type="EC" id="6.5.1.2"/>
    </reaction>
</comment>
<feature type="binding site" evidence="10">
    <location>
        <position position="456"/>
    </location>
    <ligand>
        <name>Zn(2+)</name>
        <dbReference type="ChEBI" id="CHEBI:29105"/>
    </ligand>
</feature>
<dbReference type="InterPro" id="IPR013839">
    <property type="entry name" value="DNAligase_adenylation"/>
</dbReference>
<keyword evidence="4 10" id="KW-0227">DNA damage</keyword>
<dbReference type="InterPro" id="IPR004150">
    <property type="entry name" value="NAD_DNA_ligase_OB"/>
</dbReference>
<dbReference type="Pfam" id="PF03120">
    <property type="entry name" value="OB_DNA_ligase"/>
    <property type="match status" value="1"/>
</dbReference>
<proteinExistence type="inferred from homology"/>
<dbReference type="NCBIfam" id="NF005932">
    <property type="entry name" value="PRK07956.1"/>
    <property type="match status" value="1"/>
</dbReference>
<dbReference type="InterPro" id="IPR012340">
    <property type="entry name" value="NA-bd_OB-fold"/>
</dbReference>
<feature type="active site" description="N6-AMP-lysine intermediate" evidence="10">
    <location>
        <position position="139"/>
    </location>
</feature>
<dbReference type="PROSITE" id="PS01055">
    <property type="entry name" value="DNA_LIGASE_N1"/>
    <property type="match status" value="1"/>
</dbReference>
<keyword evidence="2 10" id="KW-0235">DNA replication</keyword>
<dbReference type="CDD" id="cd17748">
    <property type="entry name" value="BRCT_DNA_ligase_like"/>
    <property type="match status" value="1"/>
</dbReference>
<evidence type="ECO:0000256" key="2">
    <source>
        <dbReference type="ARBA" id="ARBA00022705"/>
    </source>
</evidence>
<dbReference type="InterPro" id="IPR004149">
    <property type="entry name" value="Znf_DNAligase_C4"/>
</dbReference>
<dbReference type="EC" id="6.5.1.2" evidence="10 11"/>
<dbReference type="EMBL" id="BOMN01000057">
    <property type="protein sequence ID" value="GIE21346.1"/>
    <property type="molecule type" value="Genomic_DNA"/>
</dbReference>
<keyword evidence="5 10" id="KW-0862">Zinc</keyword>
<dbReference type="SUPFAM" id="SSF50249">
    <property type="entry name" value="Nucleic acid-binding proteins"/>
    <property type="match status" value="1"/>
</dbReference>
<keyword evidence="3 10" id="KW-0479">Metal-binding</keyword>
<dbReference type="PROSITE" id="PS01056">
    <property type="entry name" value="DNA_LIGASE_N2"/>
    <property type="match status" value="1"/>
</dbReference>
<dbReference type="Pfam" id="PF12826">
    <property type="entry name" value="HHH_2"/>
    <property type="match status" value="1"/>
</dbReference>
<dbReference type="InterPro" id="IPR033136">
    <property type="entry name" value="DNA_ligase_CS"/>
</dbReference>
<evidence type="ECO:0000256" key="11">
    <source>
        <dbReference type="RuleBase" id="RU000618"/>
    </source>
</evidence>
<name>A0ABQ3ZRZ4_9ACTN</name>
<dbReference type="Gene3D" id="3.30.470.30">
    <property type="entry name" value="DNA ligase/mRNA capping enzyme"/>
    <property type="match status" value="1"/>
</dbReference>
<evidence type="ECO:0000256" key="9">
    <source>
        <dbReference type="ARBA" id="ARBA00034005"/>
    </source>
</evidence>
<dbReference type="InterPro" id="IPR001357">
    <property type="entry name" value="BRCT_dom"/>
</dbReference>
<dbReference type="Gene3D" id="1.10.287.610">
    <property type="entry name" value="Helix hairpin bin"/>
    <property type="match status" value="1"/>
</dbReference>
<sequence length="721" mass="77999">MAEKTADELVVGQPTAEQVAAAGAEPTSQASTRHAELSDELRGHQYRYYVLDSPTITDAEFDKLLRELEALEEQFPALRTPDSPTQNVGGTFSTLFTPVDHAERMLSLDNVFDDDELDAWAERTIRDAGGPAEFICELKVDGLAINLTYENGRLVRAATRGDGRTGEDVTSNVRTIREIPDRLDDEDPPELLEVRGEIYFPASAFADLNASLVEQGKAPFANPRNAAAGSLRQKDPRITASRGLRMVVHGIGARKGFTPDSQSHAYEALKSWGLPTSTRWKLVEDMTGVREFIAYYAEHRHDVEHEIDGVVIKINAVAIQGRLGSTSRAPRWAIAWKYPPEEVTTKLLDIEVNVGRTGRVTPFAVLEPVHVAGSTVALATLHNAREVERKGVWIGDTVVLRKAGDVIPEVLGPVIDLRPANARAFVMPTECPSCGTTLAPAKESDIDIRCPNQRTCPAQLRERVFHLAGRGAFDIEVLGYKASQALLDSGIITDEGDLFGITADDLLRSPFFVNKDGSLGSNATKLLDNLEEVKARPLWRVLVALSIRHVGPTASQALAREFGSMEAIEAATGEELAAVEGVGPTIAESLREWLTVDWHRDIVTKWRAAGVKMVDERTDDGPKPLAGLSVVVTGTLTSYSRDAATEAVTSRGGKVSGSVSKKTAFVVVGENPGSKYDKALQLKVPVLDDAGFAVLLADGPEAAREVAEMAPEPAAEADPNG</sequence>
<evidence type="ECO:0000256" key="7">
    <source>
        <dbReference type="ARBA" id="ARBA00023027"/>
    </source>
</evidence>
<dbReference type="NCBIfam" id="TIGR00575">
    <property type="entry name" value="dnlj"/>
    <property type="match status" value="1"/>
</dbReference>
<dbReference type="CDD" id="cd00114">
    <property type="entry name" value="LIGANc"/>
    <property type="match status" value="1"/>
</dbReference>
<comment type="function">
    <text evidence="10">DNA ligase that catalyzes the formation of phosphodiester linkages between 5'-phosphoryl and 3'-hydroxyl groups in double-stranded DNA using NAD as a coenzyme and as the energy source for the reaction. It is essential for DNA replication and repair of damaged DNA.</text>
</comment>
<accession>A0ABQ3ZRZ4</accession>
<feature type="binding site" evidence="10">
    <location>
        <position position="160"/>
    </location>
    <ligand>
        <name>NAD(+)</name>
        <dbReference type="ChEBI" id="CHEBI:57540"/>
    </ligand>
</feature>
<keyword evidence="14" id="KW-1185">Reference proteome</keyword>
<feature type="binding site" evidence="10">
    <location>
        <begin position="107"/>
        <end position="108"/>
    </location>
    <ligand>
        <name>NAD(+)</name>
        <dbReference type="ChEBI" id="CHEBI:57540"/>
    </ligand>
</feature>
<feature type="binding site" evidence="10">
    <location>
        <position position="434"/>
    </location>
    <ligand>
        <name>Zn(2+)</name>
        <dbReference type="ChEBI" id="CHEBI:29105"/>
    </ligand>
</feature>
<protein>
    <recommendedName>
        <fullName evidence="10 11">DNA ligase</fullName>
        <ecNumber evidence="10 11">6.5.1.2</ecNumber>
    </recommendedName>
    <alternativeName>
        <fullName evidence="10">Polydeoxyribonucleotide synthase [NAD(+)]</fullName>
    </alternativeName>
</protein>
<dbReference type="PANTHER" id="PTHR23389">
    <property type="entry name" value="CHROMOSOME TRANSMISSION FIDELITY FACTOR 18"/>
    <property type="match status" value="1"/>
</dbReference>
<comment type="cofactor">
    <cofactor evidence="10">
        <name>Mg(2+)</name>
        <dbReference type="ChEBI" id="CHEBI:18420"/>
    </cofactor>
    <cofactor evidence="10">
        <name>Mn(2+)</name>
        <dbReference type="ChEBI" id="CHEBI:29035"/>
    </cofactor>
</comment>
<dbReference type="GO" id="GO:0016874">
    <property type="term" value="F:ligase activity"/>
    <property type="evidence" value="ECO:0007669"/>
    <property type="project" value="UniProtKB-KW"/>
</dbReference>
<evidence type="ECO:0000313" key="13">
    <source>
        <dbReference type="EMBL" id="GIE21346.1"/>
    </source>
</evidence>
<dbReference type="Gene3D" id="1.10.150.20">
    <property type="entry name" value="5' to 3' exonuclease, C-terminal subdomain"/>
    <property type="match status" value="2"/>
</dbReference>
<dbReference type="SUPFAM" id="SSF47781">
    <property type="entry name" value="RuvA domain 2-like"/>
    <property type="match status" value="1"/>
</dbReference>
<keyword evidence="10" id="KW-0464">Manganese</keyword>
<evidence type="ECO:0000256" key="3">
    <source>
        <dbReference type="ARBA" id="ARBA00022723"/>
    </source>
</evidence>
<evidence type="ECO:0000256" key="5">
    <source>
        <dbReference type="ARBA" id="ARBA00022833"/>
    </source>
</evidence>
<dbReference type="SUPFAM" id="SSF52113">
    <property type="entry name" value="BRCT domain"/>
    <property type="match status" value="1"/>
</dbReference>
<feature type="binding site" evidence="10">
    <location>
        <position position="197"/>
    </location>
    <ligand>
        <name>NAD(+)</name>
        <dbReference type="ChEBI" id="CHEBI:57540"/>
    </ligand>
</feature>
<dbReference type="RefSeq" id="WP_203838474.1">
    <property type="nucleotide sequence ID" value="NZ_BAAATV010000002.1"/>
</dbReference>
<gene>
    <name evidence="10 13" type="primary">ligA</name>
    <name evidence="13" type="ORF">Ahu01nite_044480</name>
</gene>
<organism evidence="13 14">
    <name type="scientific">Winogradskya humida</name>
    <dbReference type="NCBI Taxonomy" id="113566"/>
    <lineage>
        <taxon>Bacteria</taxon>
        <taxon>Bacillati</taxon>
        <taxon>Actinomycetota</taxon>
        <taxon>Actinomycetes</taxon>
        <taxon>Micromonosporales</taxon>
        <taxon>Micromonosporaceae</taxon>
        <taxon>Winogradskya</taxon>
    </lineage>
</organism>
<dbReference type="Pfam" id="PF01653">
    <property type="entry name" value="DNA_ligase_aden"/>
    <property type="match status" value="1"/>
</dbReference>
<dbReference type="SMART" id="SM00292">
    <property type="entry name" value="BRCT"/>
    <property type="match status" value="1"/>
</dbReference>
<dbReference type="InterPro" id="IPR018239">
    <property type="entry name" value="DNA_ligase_AS"/>
</dbReference>
<dbReference type="Proteomes" id="UP000603200">
    <property type="component" value="Unassembled WGS sequence"/>
</dbReference>
<keyword evidence="6 10" id="KW-0460">Magnesium</keyword>
<reference evidence="13 14" key="1">
    <citation type="submission" date="2021-01" db="EMBL/GenBank/DDBJ databases">
        <title>Whole genome shotgun sequence of Actinoplanes humidus NBRC 14915.</title>
        <authorList>
            <person name="Komaki H."/>
            <person name="Tamura T."/>
        </authorList>
    </citation>
    <scope>NUCLEOTIDE SEQUENCE [LARGE SCALE GENOMIC DNA]</scope>
    <source>
        <strain evidence="13 14">NBRC 14915</strain>
    </source>
</reference>
<dbReference type="PROSITE" id="PS50172">
    <property type="entry name" value="BRCT"/>
    <property type="match status" value="1"/>
</dbReference>
<evidence type="ECO:0000259" key="12">
    <source>
        <dbReference type="PROSITE" id="PS50172"/>
    </source>
</evidence>
<dbReference type="PIRSF" id="PIRSF001604">
    <property type="entry name" value="LigA"/>
    <property type="match status" value="1"/>
</dbReference>
<feature type="domain" description="BRCT" evidence="12">
    <location>
        <begin position="620"/>
        <end position="688"/>
    </location>
</feature>
<dbReference type="Gene3D" id="3.40.50.10190">
    <property type="entry name" value="BRCT domain"/>
    <property type="match status" value="1"/>
</dbReference>
<feature type="binding site" evidence="10">
    <location>
        <position position="137"/>
    </location>
    <ligand>
        <name>NAD(+)</name>
        <dbReference type="ChEBI" id="CHEBI:57540"/>
    </ligand>
</feature>
<dbReference type="InterPro" id="IPR001679">
    <property type="entry name" value="DNA_ligase"/>
</dbReference>
<dbReference type="Gene3D" id="2.40.50.140">
    <property type="entry name" value="Nucleic acid-binding proteins"/>
    <property type="match status" value="1"/>
</dbReference>
<dbReference type="SMART" id="SM00532">
    <property type="entry name" value="LIGANc"/>
    <property type="match status" value="1"/>
</dbReference>
<dbReference type="InterPro" id="IPR041663">
    <property type="entry name" value="DisA/LigA_HHH"/>
</dbReference>
<dbReference type="Pfam" id="PF00533">
    <property type="entry name" value="BRCT"/>
    <property type="match status" value="1"/>
</dbReference>
<dbReference type="PANTHER" id="PTHR23389:SF9">
    <property type="entry name" value="DNA LIGASE"/>
    <property type="match status" value="1"/>
</dbReference>
<feature type="binding site" evidence="10">
    <location>
        <position position="431"/>
    </location>
    <ligand>
        <name>Zn(2+)</name>
        <dbReference type="ChEBI" id="CHEBI:29105"/>
    </ligand>
</feature>
<dbReference type="InterPro" id="IPR013840">
    <property type="entry name" value="DNAligase_N"/>
</dbReference>
<evidence type="ECO:0000256" key="10">
    <source>
        <dbReference type="HAMAP-Rule" id="MF_01588"/>
    </source>
</evidence>
<dbReference type="InterPro" id="IPR010994">
    <property type="entry name" value="RuvA_2-like"/>
</dbReference>
<comment type="caution">
    <text evidence="13">The sequence shown here is derived from an EMBL/GenBank/DDBJ whole genome shotgun (WGS) entry which is preliminary data.</text>
</comment>
<comment type="similarity">
    <text evidence="10">Belongs to the NAD-dependent DNA ligase family. LigA subfamily.</text>
</comment>
<feature type="binding site" evidence="10">
    <location>
        <position position="450"/>
    </location>
    <ligand>
        <name>Zn(2+)</name>
        <dbReference type="ChEBI" id="CHEBI:29105"/>
    </ligand>
</feature>
<keyword evidence="7 10" id="KW-0520">NAD</keyword>
<keyword evidence="8 10" id="KW-0234">DNA repair</keyword>
<dbReference type="HAMAP" id="MF_01588">
    <property type="entry name" value="DNA_ligase_A"/>
    <property type="match status" value="1"/>
</dbReference>
<evidence type="ECO:0000256" key="8">
    <source>
        <dbReference type="ARBA" id="ARBA00023204"/>
    </source>
</evidence>
<evidence type="ECO:0000256" key="4">
    <source>
        <dbReference type="ARBA" id="ARBA00022763"/>
    </source>
</evidence>
<feature type="binding site" evidence="10">
    <location>
        <position position="313"/>
    </location>
    <ligand>
        <name>NAD(+)</name>
        <dbReference type="ChEBI" id="CHEBI:57540"/>
    </ligand>
</feature>
<feature type="binding site" evidence="10">
    <location>
        <position position="337"/>
    </location>
    <ligand>
        <name>NAD(+)</name>
        <dbReference type="ChEBI" id="CHEBI:57540"/>
    </ligand>
</feature>
<feature type="binding site" evidence="10">
    <location>
        <begin position="58"/>
        <end position="62"/>
    </location>
    <ligand>
        <name>NAD(+)</name>
        <dbReference type="ChEBI" id="CHEBI:57540"/>
    </ligand>
</feature>
<dbReference type="Gene3D" id="6.20.10.30">
    <property type="match status" value="1"/>
</dbReference>
<evidence type="ECO:0000256" key="1">
    <source>
        <dbReference type="ARBA" id="ARBA00022598"/>
    </source>
</evidence>
<dbReference type="Pfam" id="PF03119">
    <property type="entry name" value="DNA_ligase_ZBD"/>
    <property type="match status" value="1"/>
</dbReference>
<evidence type="ECO:0000256" key="6">
    <source>
        <dbReference type="ARBA" id="ARBA00022842"/>
    </source>
</evidence>
<dbReference type="InterPro" id="IPR036420">
    <property type="entry name" value="BRCT_dom_sf"/>
</dbReference>
<keyword evidence="1 10" id="KW-0436">Ligase</keyword>